<reference evidence="1 2" key="2">
    <citation type="submission" date="2018-11" db="EMBL/GenBank/DDBJ databases">
        <authorList>
            <consortium name="Pathogen Informatics"/>
        </authorList>
    </citation>
    <scope>NUCLEOTIDE SEQUENCE [LARGE SCALE GENOMIC DNA]</scope>
</reference>
<evidence type="ECO:0000313" key="1">
    <source>
        <dbReference type="EMBL" id="VDN93331.1"/>
    </source>
</evidence>
<evidence type="ECO:0000313" key="2">
    <source>
        <dbReference type="Proteomes" id="UP000278627"/>
    </source>
</evidence>
<evidence type="ECO:0000313" key="3">
    <source>
        <dbReference type="WBParaSite" id="BPAG_0001218301-mRNA-1"/>
    </source>
</evidence>
<dbReference type="EMBL" id="UZAD01013272">
    <property type="protein sequence ID" value="VDN93331.1"/>
    <property type="molecule type" value="Genomic_DNA"/>
</dbReference>
<dbReference type="Proteomes" id="UP000278627">
    <property type="component" value="Unassembled WGS sequence"/>
</dbReference>
<gene>
    <name evidence="1" type="ORF">BPAG_LOCUS12145</name>
</gene>
<dbReference type="WBParaSite" id="BPAG_0001218301-mRNA-1">
    <property type="protein sequence ID" value="BPAG_0001218301-mRNA-1"/>
    <property type="gene ID" value="BPAG_0001218301"/>
</dbReference>
<accession>A0A0N4TTV0</accession>
<proteinExistence type="predicted"/>
<organism evidence="3">
    <name type="scientific">Brugia pahangi</name>
    <name type="common">Filarial nematode worm</name>
    <dbReference type="NCBI Taxonomy" id="6280"/>
    <lineage>
        <taxon>Eukaryota</taxon>
        <taxon>Metazoa</taxon>
        <taxon>Ecdysozoa</taxon>
        <taxon>Nematoda</taxon>
        <taxon>Chromadorea</taxon>
        <taxon>Rhabditida</taxon>
        <taxon>Spirurina</taxon>
        <taxon>Spiruromorpha</taxon>
        <taxon>Filarioidea</taxon>
        <taxon>Onchocercidae</taxon>
        <taxon>Brugia</taxon>
    </lineage>
</organism>
<name>A0A0N4TTV0_BRUPA</name>
<sequence>MALTSLIGHIVIAVTSRLHETKKLVDKFQNKYCRICVCHIQK</sequence>
<dbReference type="AlphaFoldDB" id="A0A0N4TTV0"/>
<protein>
    <submittedName>
        <fullName evidence="1 3">Uncharacterized protein</fullName>
    </submittedName>
</protein>
<keyword evidence="2" id="KW-1185">Reference proteome</keyword>
<reference evidence="3" key="1">
    <citation type="submission" date="2017-02" db="UniProtKB">
        <authorList>
            <consortium name="WormBaseParasite"/>
        </authorList>
    </citation>
    <scope>IDENTIFICATION</scope>
</reference>